<feature type="signal peptide" evidence="1">
    <location>
        <begin position="1"/>
        <end position="32"/>
    </location>
</feature>
<organism evidence="3 4">
    <name type="scientific">Mycolicibacterium hippocampi</name>
    <dbReference type="NCBI Taxonomy" id="659824"/>
    <lineage>
        <taxon>Bacteria</taxon>
        <taxon>Bacillati</taxon>
        <taxon>Actinomycetota</taxon>
        <taxon>Actinomycetes</taxon>
        <taxon>Mycobacteriales</taxon>
        <taxon>Mycobacteriaceae</taxon>
        <taxon>Mycolicibacterium</taxon>
    </lineage>
</organism>
<dbReference type="Pfam" id="PF05305">
    <property type="entry name" value="DUF732"/>
    <property type="match status" value="1"/>
</dbReference>
<sequence>MNSGSARLALVAAAATVSAGLLIHAGPPTAHATDADAQFLSVVADLGLQFETPEEATEAGNNVCDIVAEGTVNNIDPAAVRAKIVDALLTEGVDNATATQLMRGAVNAYCPEYNAVAAG</sequence>
<feature type="chain" id="PRO_5029802477" description="DUF732 domain-containing protein" evidence="1">
    <location>
        <begin position="33"/>
        <end position="119"/>
    </location>
</feature>
<evidence type="ECO:0000256" key="1">
    <source>
        <dbReference type="SAM" id="SignalP"/>
    </source>
</evidence>
<gene>
    <name evidence="3" type="ORF">MHIP_53180</name>
</gene>
<evidence type="ECO:0000313" key="4">
    <source>
        <dbReference type="Proteomes" id="UP000465304"/>
    </source>
</evidence>
<comment type="caution">
    <text evidence="3">The sequence shown here is derived from an EMBL/GenBank/DDBJ whole genome shotgun (WGS) entry which is preliminary data.</text>
</comment>
<keyword evidence="1" id="KW-0732">Signal</keyword>
<reference evidence="3 4" key="1">
    <citation type="journal article" date="2019" name="Emerg. Microbes Infect.">
        <title>Comprehensive subspecies identification of 175 nontuberculous mycobacteria species based on 7547 genomic profiles.</title>
        <authorList>
            <person name="Matsumoto Y."/>
            <person name="Kinjo T."/>
            <person name="Motooka D."/>
            <person name="Nabeya D."/>
            <person name="Jung N."/>
            <person name="Uechi K."/>
            <person name="Horii T."/>
            <person name="Iida T."/>
            <person name="Fujita J."/>
            <person name="Nakamura S."/>
        </authorList>
    </citation>
    <scope>NUCLEOTIDE SEQUENCE [LARGE SCALE GENOMIC DNA]</scope>
    <source>
        <strain evidence="3 4">JCM 30996</strain>
    </source>
</reference>
<dbReference type="AlphaFoldDB" id="A0A7I9ZV04"/>
<dbReference type="RefSeq" id="WP_163894112.1">
    <property type="nucleotide sequence ID" value="NZ_BLLB01000002.1"/>
</dbReference>
<keyword evidence="4" id="KW-1185">Reference proteome</keyword>
<evidence type="ECO:0000259" key="2">
    <source>
        <dbReference type="Pfam" id="PF05305"/>
    </source>
</evidence>
<dbReference type="InterPro" id="IPR007969">
    <property type="entry name" value="DUF732"/>
</dbReference>
<accession>A0A7I9ZV04</accession>
<dbReference type="EMBL" id="BLLB01000002">
    <property type="protein sequence ID" value="GFH04835.1"/>
    <property type="molecule type" value="Genomic_DNA"/>
</dbReference>
<feature type="domain" description="DUF732" evidence="2">
    <location>
        <begin position="35"/>
        <end position="112"/>
    </location>
</feature>
<proteinExistence type="predicted"/>
<dbReference type="Proteomes" id="UP000465304">
    <property type="component" value="Unassembled WGS sequence"/>
</dbReference>
<protein>
    <recommendedName>
        <fullName evidence="2">DUF732 domain-containing protein</fullName>
    </recommendedName>
</protein>
<evidence type="ECO:0000313" key="3">
    <source>
        <dbReference type="EMBL" id="GFH04835.1"/>
    </source>
</evidence>
<name>A0A7I9ZV04_9MYCO</name>